<dbReference type="EMBL" id="JH668337">
    <property type="protein sequence ID" value="KAG6446872.1"/>
    <property type="molecule type" value="Genomic_DNA"/>
</dbReference>
<dbReference type="Proteomes" id="UP000791440">
    <property type="component" value="Unassembled WGS sequence"/>
</dbReference>
<organism evidence="2 3">
    <name type="scientific">Manduca sexta</name>
    <name type="common">Tobacco hawkmoth</name>
    <name type="synonym">Tobacco hornworm</name>
    <dbReference type="NCBI Taxonomy" id="7130"/>
    <lineage>
        <taxon>Eukaryota</taxon>
        <taxon>Metazoa</taxon>
        <taxon>Ecdysozoa</taxon>
        <taxon>Arthropoda</taxon>
        <taxon>Hexapoda</taxon>
        <taxon>Insecta</taxon>
        <taxon>Pterygota</taxon>
        <taxon>Neoptera</taxon>
        <taxon>Endopterygota</taxon>
        <taxon>Lepidoptera</taxon>
        <taxon>Glossata</taxon>
        <taxon>Ditrysia</taxon>
        <taxon>Bombycoidea</taxon>
        <taxon>Sphingidae</taxon>
        <taxon>Sphinginae</taxon>
        <taxon>Sphingini</taxon>
        <taxon>Manduca</taxon>
    </lineage>
</organism>
<feature type="chain" id="PRO_5036965129" evidence="1">
    <location>
        <begin position="20"/>
        <end position="217"/>
    </location>
</feature>
<feature type="signal peptide" evidence="1">
    <location>
        <begin position="1"/>
        <end position="19"/>
    </location>
</feature>
<sequence length="217" mass="25102">MDLIKHLFILTLFVSTVVSDLMKNIKPEFYKQNDEACKVLEKEPYFDIDQVVGKPWRIYYTWNMKLDKKCLDMNFKNATQSTIHRIWNDMYEYLEMQPNWEAATLHVTMGKARHELLLFADQGPAGSFVGVPNVVRDGNISPTRKAVPLLKFRMKLLRAGQFLLMMDCHMGVASLSARADQMPYRSEIERTAAELHLGDGFPACLNDTNKDEKFFVQ</sequence>
<keyword evidence="3" id="KW-1185">Reference proteome</keyword>
<proteinExistence type="predicted"/>
<keyword evidence="1" id="KW-0732">Signal</keyword>
<reference evidence="2" key="1">
    <citation type="journal article" date="2016" name="Insect Biochem. Mol. Biol.">
        <title>Multifaceted biological insights from a draft genome sequence of the tobacco hornworm moth, Manduca sexta.</title>
        <authorList>
            <person name="Kanost M.R."/>
            <person name="Arrese E.L."/>
            <person name="Cao X."/>
            <person name="Chen Y.R."/>
            <person name="Chellapilla S."/>
            <person name="Goldsmith M.R."/>
            <person name="Grosse-Wilde E."/>
            <person name="Heckel D.G."/>
            <person name="Herndon N."/>
            <person name="Jiang H."/>
            <person name="Papanicolaou A."/>
            <person name="Qu J."/>
            <person name="Soulages J.L."/>
            <person name="Vogel H."/>
            <person name="Walters J."/>
            <person name="Waterhouse R.M."/>
            <person name="Ahn S.J."/>
            <person name="Almeida F.C."/>
            <person name="An C."/>
            <person name="Aqrawi P."/>
            <person name="Bretschneider A."/>
            <person name="Bryant W.B."/>
            <person name="Bucks S."/>
            <person name="Chao H."/>
            <person name="Chevignon G."/>
            <person name="Christen J.M."/>
            <person name="Clarke D.F."/>
            <person name="Dittmer N.T."/>
            <person name="Ferguson L.C.F."/>
            <person name="Garavelou S."/>
            <person name="Gordon K.H.J."/>
            <person name="Gunaratna R.T."/>
            <person name="Han Y."/>
            <person name="Hauser F."/>
            <person name="He Y."/>
            <person name="Heidel-Fischer H."/>
            <person name="Hirsh A."/>
            <person name="Hu Y."/>
            <person name="Jiang H."/>
            <person name="Kalra D."/>
            <person name="Klinner C."/>
            <person name="Konig C."/>
            <person name="Kovar C."/>
            <person name="Kroll A.R."/>
            <person name="Kuwar S.S."/>
            <person name="Lee S.L."/>
            <person name="Lehman R."/>
            <person name="Li K."/>
            <person name="Li Z."/>
            <person name="Liang H."/>
            <person name="Lovelace S."/>
            <person name="Lu Z."/>
            <person name="Mansfield J.H."/>
            <person name="McCulloch K.J."/>
            <person name="Mathew T."/>
            <person name="Morton B."/>
            <person name="Muzny D.M."/>
            <person name="Neunemann D."/>
            <person name="Ongeri F."/>
            <person name="Pauchet Y."/>
            <person name="Pu L.L."/>
            <person name="Pyrousis I."/>
            <person name="Rao X.J."/>
            <person name="Redding A."/>
            <person name="Roesel C."/>
            <person name="Sanchez-Gracia A."/>
            <person name="Schaack S."/>
            <person name="Shukla A."/>
            <person name="Tetreau G."/>
            <person name="Wang Y."/>
            <person name="Xiong G.H."/>
            <person name="Traut W."/>
            <person name="Walsh T.K."/>
            <person name="Worley K.C."/>
            <person name="Wu D."/>
            <person name="Wu W."/>
            <person name="Wu Y.Q."/>
            <person name="Zhang X."/>
            <person name="Zou Z."/>
            <person name="Zucker H."/>
            <person name="Briscoe A.D."/>
            <person name="Burmester T."/>
            <person name="Clem R.J."/>
            <person name="Feyereisen R."/>
            <person name="Grimmelikhuijzen C.J.P."/>
            <person name="Hamodrakas S.J."/>
            <person name="Hansson B.S."/>
            <person name="Huguet E."/>
            <person name="Jermiin L.S."/>
            <person name="Lan Q."/>
            <person name="Lehman H.K."/>
            <person name="Lorenzen M."/>
            <person name="Merzendorfer H."/>
            <person name="Michalopoulos I."/>
            <person name="Morton D.B."/>
            <person name="Muthukrishnan S."/>
            <person name="Oakeshott J.G."/>
            <person name="Palmer W."/>
            <person name="Park Y."/>
            <person name="Passarelli A.L."/>
            <person name="Rozas J."/>
            <person name="Schwartz L.M."/>
            <person name="Smith W."/>
            <person name="Southgate A."/>
            <person name="Vilcinskas A."/>
            <person name="Vogt R."/>
            <person name="Wang P."/>
            <person name="Werren J."/>
            <person name="Yu X.Q."/>
            <person name="Zhou J.J."/>
            <person name="Brown S.J."/>
            <person name="Scherer S.E."/>
            <person name="Richards S."/>
            <person name="Blissard G.W."/>
        </authorList>
    </citation>
    <scope>NUCLEOTIDE SEQUENCE</scope>
</reference>
<evidence type="ECO:0000313" key="3">
    <source>
        <dbReference type="Proteomes" id="UP000791440"/>
    </source>
</evidence>
<name>A0A922CI12_MANSE</name>
<evidence type="ECO:0000313" key="2">
    <source>
        <dbReference type="EMBL" id="KAG6446872.1"/>
    </source>
</evidence>
<evidence type="ECO:0000256" key="1">
    <source>
        <dbReference type="SAM" id="SignalP"/>
    </source>
</evidence>
<accession>A0A922CI12</accession>
<reference evidence="2" key="2">
    <citation type="submission" date="2020-12" db="EMBL/GenBank/DDBJ databases">
        <authorList>
            <person name="Kanost M."/>
        </authorList>
    </citation>
    <scope>NUCLEOTIDE SEQUENCE</scope>
</reference>
<comment type="caution">
    <text evidence="2">The sequence shown here is derived from an EMBL/GenBank/DDBJ whole genome shotgun (WGS) entry which is preliminary data.</text>
</comment>
<protein>
    <submittedName>
        <fullName evidence="2">Uncharacterized protein</fullName>
    </submittedName>
</protein>
<gene>
    <name evidence="2" type="ORF">O3G_MSEX004646</name>
</gene>
<dbReference type="OrthoDB" id="7467872at2759"/>
<dbReference type="AlphaFoldDB" id="A0A922CI12"/>